<dbReference type="OrthoDB" id="10351188at2759"/>
<reference evidence="3" key="1">
    <citation type="submission" date="2021-02" db="EMBL/GenBank/DDBJ databases">
        <authorList>
            <person name="Nowell W R."/>
        </authorList>
    </citation>
    <scope>NUCLEOTIDE SEQUENCE</scope>
    <source>
        <strain evidence="3">Ploen Becks lab</strain>
    </source>
</reference>
<gene>
    <name evidence="3" type="ORF">OXX778_LOCUS4864</name>
</gene>
<feature type="chain" id="PRO_5032668349" evidence="2">
    <location>
        <begin position="22"/>
        <end position="94"/>
    </location>
</feature>
<keyword evidence="1" id="KW-0812">Transmembrane</keyword>
<keyword evidence="1" id="KW-0472">Membrane</keyword>
<keyword evidence="1" id="KW-1133">Transmembrane helix</keyword>
<feature type="transmembrane region" description="Helical" evidence="1">
    <location>
        <begin position="53"/>
        <end position="79"/>
    </location>
</feature>
<evidence type="ECO:0000256" key="2">
    <source>
        <dbReference type="SAM" id="SignalP"/>
    </source>
</evidence>
<dbReference type="EMBL" id="CAJNOC010000502">
    <property type="protein sequence ID" value="CAF0769296.1"/>
    <property type="molecule type" value="Genomic_DNA"/>
</dbReference>
<evidence type="ECO:0000313" key="3">
    <source>
        <dbReference type="EMBL" id="CAF0769296.1"/>
    </source>
</evidence>
<evidence type="ECO:0000256" key="1">
    <source>
        <dbReference type="SAM" id="Phobius"/>
    </source>
</evidence>
<comment type="caution">
    <text evidence="3">The sequence shown here is derived from an EMBL/GenBank/DDBJ whole genome shotgun (WGS) entry which is preliminary data.</text>
</comment>
<accession>A0A813QKB6</accession>
<evidence type="ECO:0000313" key="4">
    <source>
        <dbReference type="Proteomes" id="UP000663879"/>
    </source>
</evidence>
<proteinExistence type="predicted"/>
<dbReference type="Proteomes" id="UP000663879">
    <property type="component" value="Unassembled WGS sequence"/>
</dbReference>
<protein>
    <submittedName>
        <fullName evidence="3">Uncharacterized protein</fullName>
    </submittedName>
</protein>
<dbReference type="AlphaFoldDB" id="A0A813QKB6"/>
<sequence>MNSVLASGLCFLIFVVNCVYSNDQLLKDEIVALNRDGFARQNPDDDFTGGKLAAWPVTLFLIAAACFVISIVSFFAYAVGICRKPKHHFQTINA</sequence>
<organism evidence="3 4">
    <name type="scientific">Brachionus calyciflorus</name>
    <dbReference type="NCBI Taxonomy" id="104777"/>
    <lineage>
        <taxon>Eukaryota</taxon>
        <taxon>Metazoa</taxon>
        <taxon>Spiralia</taxon>
        <taxon>Gnathifera</taxon>
        <taxon>Rotifera</taxon>
        <taxon>Eurotatoria</taxon>
        <taxon>Monogononta</taxon>
        <taxon>Pseudotrocha</taxon>
        <taxon>Ploima</taxon>
        <taxon>Brachionidae</taxon>
        <taxon>Brachionus</taxon>
    </lineage>
</organism>
<keyword evidence="4" id="KW-1185">Reference proteome</keyword>
<name>A0A813QKB6_9BILA</name>
<keyword evidence="2" id="KW-0732">Signal</keyword>
<feature type="signal peptide" evidence="2">
    <location>
        <begin position="1"/>
        <end position="21"/>
    </location>
</feature>